<feature type="coiled-coil region" evidence="3">
    <location>
        <begin position="81"/>
        <end position="115"/>
    </location>
</feature>
<proteinExistence type="inferred from homology"/>
<dbReference type="Gene3D" id="1.20.1600.10">
    <property type="entry name" value="Outer membrane efflux proteins (OEP)"/>
    <property type="match status" value="1"/>
</dbReference>
<keyword evidence="5" id="KW-1185">Reference proteome</keyword>
<comment type="caution">
    <text evidence="4">The sequence shown here is derived from an EMBL/GenBank/DDBJ whole genome shotgun (WGS) entry which is preliminary data.</text>
</comment>
<evidence type="ECO:0000256" key="3">
    <source>
        <dbReference type="SAM" id="Coils"/>
    </source>
</evidence>
<dbReference type="SUPFAM" id="SSF56954">
    <property type="entry name" value="Outer membrane efflux proteins (OEP)"/>
    <property type="match status" value="1"/>
</dbReference>
<feature type="coiled-coil region" evidence="3">
    <location>
        <begin position="436"/>
        <end position="463"/>
    </location>
</feature>
<evidence type="ECO:0000256" key="1">
    <source>
        <dbReference type="ARBA" id="ARBA00007613"/>
    </source>
</evidence>
<dbReference type="RefSeq" id="WP_422919786.1">
    <property type="nucleotide sequence ID" value="NZ_JAMZEJ010000005.1"/>
</dbReference>
<comment type="subcellular location">
    <subcellularLocation>
        <location evidence="2">Cell membrane</location>
        <topology evidence="2">Lipid-anchor</topology>
    </subcellularLocation>
</comment>
<evidence type="ECO:0000313" key="4">
    <source>
        <dbReference type="EMBL" id="MCQ8241040.1"/>
    </source>
</evidence>
<evidence type="ECO:0000313" key="5">
    <source>
        <dbReference type="Proteomes" id="UP001524547"/>
    </source>
</evidence>
<keyword evidence="2" id="KW-0812">Transmembrane</keyword>
<dbReference type="PROSITE" id="PS51257">
    <property type="entry name" value="PROKAR_LIPOPROTEIN"/>
    <property type="match status" value="1"/>
</dbReference>
<dbReference type="InterPro" id="IPR003423">
    <property type="entry name" value="OMP_efflux"/>
</dbReference>
<accession>A0ABT1VXW6</accession>
<reference evidence="4 5" key="1">
    <citation type="submission" date="2022-06" db="EMBL/GenBank/DDBJ databases">
        <title>Rhizosaccharibacter gen. nov. sp. nov. KSS12, endophytic bacteria isolated from sugarcane.</title>
        <authorList>
            <person name="Pitiwittayakul N."/>
        </authorList>
    </citation>
    <scope>NUCLEOTIDE SEQUENCE [LARGE SCALE GENOMIC DNA]</scope>
    <source>
        <strain evidence="4 5">KSS12</strain>
    </source>
</reference>
<keyword evidence="2" id="KW-0472">Membrane</keyword>
<name>A0ABT1VXW6_9PROT</name>
<keyword evidence="2" id="KW-0449">Lipoprotein</keyword>
<dbReference type="EMBL" id="JAMZEJ010000005">
    <property type="protein sequence ID" value="MCQ8241040.1"/>
    <property type="molecule type" value="Genomic_DNA"/>
</dbReference>
<dbReference type="Proteomes" id="UP001524547">
    <property type="component" value="Unassembled WGS sequence"/>
</dbReference>
<sequence>MSSPAPRSAVRRAILLCAGTSLLPGLLSGCMVGPDYHRPAAQVTERFKEAPPPPDGWQRAQPHLAELPRGEWWRLYGDPVLNRLEEQIDVSNQSIKASEAAFRQARALIDEARANLFPTLSLGFSDTRSGSGGGAGRISTTTAGSSVGTTGLGGIGTGVGTGVGTGTSAVGTTVSVGGRASTTYQFQGSGSWDLDVWGQIRRQVESQVAAAQVSAAQLASARLSAQVDLATYYFEMRYQDSLQALLNRFVDAYAETERITRNEVSAGVAAPSDLLQAQTQLAQTRAQAVAVGIQRAQYEHAIAVLTGHAPADLSLSPAELTPHIPEVPVTVASLLLQRRPDIAQAERAMEEENALIGAAIAAFFPDISLSAAGGWAGDPLGSLIKVANRFWSLGASATEVLFNGGARTAEVRAARAAYDESVANYRQTVLTAFQGVEDELAALRILQQQAAAQEDAVKLANQSVQVALNQYQAGTTIYTTVITTQTTALSNAETALGIQQSRIVASVNLIDQLGGGWDASLLPSKNSLQTDNPLLPAFIQRDKN</sequence>
<keyword evidence="3" id="KW-0175">Coiled coil</keyword>
<dbReference type="PANTHER" id="PTHR30203">
    <property type="entry name" value="OUTER MEMBRANE CATION EFFLUX PROTEIN"/>
    <property type="match status" value="1"/>
</dbReference>
<dbReference type="PANTHER" id="PTHR30203:SF33">
    <property type="entry name" value="BLR4455 PROTEIN"/>
    <property type="match status" value="1"/>
</dbReference>
<organism evidence="4 5">
    <name type="scientific">Rhizosaccharibacter radicis</name>
    <dbReference type="NCBI Taxonomy" id="2782605"/>
    <lineage>
        <taxon>Bacteria</taxon>
        <taxon>Pseudomonadati</taxon>
        <taxon>Pseudomonadota</taxon>
        <taxon>Alphaproteobacteria</taxon>
        <taxon>Acetobacterales</taxon>
        <taxon>Acetobacteraceae</taxon>
        <taxon>Rhizosaccharibacter</taxon>
    </lineage>
</organism>
<dbReference type="Pfam" id="PF02321">
    <property type="entry name" value="OEP"/>
    <property type="match status" value="2"/>
</dbReference>
<protein>
    <submittedName>
        <fullName evidence="4">Efflux transporter outer membrane subunit</fullName>
    </submittedName>
</protein>
<keyword evidence="2" id="KW-1134">Transmembrane beta strand</keyword>
<keyword evidence="2" id="KW-0564">Palmitate</keyword>
<evidence type="ECO:0000256" key="2">
    <source>
        <dbReference type="RuleBase" id="RU362097"/>
    </source>
</evidence>
<dbReference type="NCBIfam" id="TIGR01845">
    <property type="entry name" value="outer_NodT"/>
    <property type="match status" value="1"/>
</dbReference>
<dbReference type="Gene3D" id="2.20.200.10">
    <property type="entry name" value="Outer membrane efflux proteins (OEP)"/>
    <property type="match status" value="1"/>
</dbReference>
<comment type="similarity">
    <text evidence="1 2">Belongs to the outer membrane factor (OMF) (TC 1.B.17) family.</text>
</comment>
<dbReference type="InterPro" id="IPR010131">
    <property type="entry name" value="MdtP/NodT-like"/>
</dbReference>
<gene>
    <name evidence="4" type="ORF">NFI88_09340</name>
</gene>